<dbReference type="Proteomes" id="UP001196980">
    <property type="component" value="Unassembled WGS sequence"/>
</dbReference>
<organism evidence="3 4">
    <name type="scientific">Candidatus Magnetobacterium casense</name>
    <dbReference type="NCBI Taxonomy" id="1455061"/>
    <lineage>
        <taxon>Bacteria</taxon>
        <taxon>Pseudomonadati</taxon>
        <taxon>Nitrospirota</taxon>
        <taxon>Thermodesulfovibrionia</taxon>
        <taxon>Thermodesulfovibrionales</taxon>
        <taxon>Candidatus Magnetobacteriaceae</taxon>
        <taxon>Candidatus Magnetobacterium</taxon>
    </lineage>
</organism>
<dbReference type="EC" id="3.6.1.54" evidence="3"/>
<dbReference type="InterPro" id="IPR041255">
    <property type="entry name" value="LpxI_N"/>
</dbReference>
<dbReference type="Gene3D" id="3.40.50.20">
    <property type="match status" value="1"/>
</dbReference>
<accession>A0ABS6RTX4</accession>
<evidence type="ECO:0000313" key="4">
    <source>
        <dbReference type="Proteomes" id="UP001196980"/>
    </source>
</evidence>
<dbReference type="InterPro" id="IPR043167">
    <property type="entry name" value="LpxI_C_sf"/>
</dbReference>
<evidence type="ECO:0000259" key="1">
    <source>
        <dbReference type="Pfam" id="PF06230"/>
    </source>
</evidence>
<comment type="caution">
    <text evidence="3">The sequence shown here is derived from an EMBL/GenBank/DDBJ whole genome shotgun (WGS) entry which is preliminary data.</text>
</comment>
<gene>
    <name evidence="3" type="primary">lpxI</name>
    <name evidence="3" type="ORF">HWQ67_00550</name>
</gene>
<reference evidence="3 4" key="1">
    <citation type="journal article" date="2020" name="J Geophys Res Biogeosci">
        <title>Magnetotaxis as an Adaptation to Enable Bacterial Shuttling of Microbial Sulfur and Sulfur Cycling Across Aquatic Oxic#Anoxic Interfaces.</title>
        <authorList>
            <person name="Li J."/>
            <person name="Liu P."/>
            <person name="Wang J."/>
            <person name="Roberts A.P."/>
            <person name="Pan Y."/>
        </authorList>
    </citation>
    <scope>NUCLEOTIDE SEQUENCE [LARGE SCALE GENOMIC DNA]</scope>
    <source>
        <strain evidence="3 4">MYR-1_YQ</strain>
    </source>
</reference>
<dbReference type="EMBL" id="JABXWD010000005">
    <property type="protein sequence ID" value="MBV6340064.1"/>
    <property type="molecule type" value="Genomic_DNA"/>
</dbReference>
<dbReference type="PANTHER" id="PTHR39962:SF1">
    <property type="entry name" value="LPXI FAMILY PROTEIN"/>
    <property type="match status" value="1"/>
</dbReference>
<dbReference type="PANTHER" id="PTHR39962">
    <property type="entry name" value="BLL4848 PROTEIN"/>
    <property type="match status" value="1"/>
</dbReference>
<name>A0ABS6RTX4_9BACT</name>
<sequence length="273" mass="29112">MSANITKTLGLIAGQGELPVAIAREAHQQGFRVFAIGLAPLCDEALKDHVDDFMAISVGKLGSIIGAFKKANVTEAVMGGKVPKTLVYKSKIIPDLKTVGLMMKLKDKSDDSILLAVTEEFVKEGINMRNVTDFTTNLITPHGVLTKKGPSKQEEKDIEFGFQIAKEIGRLDIGQTVIVKDAAVIAVEAIEGTDSAILRAGTLAGDGAVVIKVSKPAQDKRFDYPAAGMQTIRTMIEAKARVLALEAEHSLMLDKVNMVKDATAAGITIVGIK</sequence>
<dbReference type="GO" id="GO:0016787">
    <property type="term" value="F:hydrolase activity"/>
    <property type="evidence" value="ECO:0007669"/>
    <property type="project" value="UniProtKB-KW"/>
</dbReference>
<keyword evidence="3" id="KW-0378">Hydrolase</keyword>
<evidence type="ECO:0000313" key="3">
    <source>
        <dbReference type="EMBL" id="MBV6340064.1"/>
    </source>
</evidence>
<dbReference type="Pfam" id="PF06230">
    <property type="entry name" value="LpxI_C"/>
    <property type="match status" value="1"/>
</dbReference>
<protein>
    <submittedName>
        <fullName evidence="3">UDP-2,3-diacylglucosamine diphosphatase LpxI</fullName>
        <ecNumber evidence="3">3.6.1.54</ecNumber>
    </submittedName>
</protein>
<dbReference type="Gene3D" id="3.40.140.80">
    <property type="match status" value="1"/>
</dbReference>
<dbReference type="Pfam" id="PF17930">
    <property type="entry name" value="LpxI_N"/>
    <property type="match status" value="1"/>
</dbReference>
<keyword evidence="4" id="KW-1185">Reference proteome</keyword>
<feature type="domain" description="LpxI C-terminal" evidence="1">
    <location>
        <begin position="141"/>
        <end position="270"/>
    </location>
</feature>
<dbReference type="InterPro" id="IPR010415">
    <property type="entry name" value="LpxI_C"/>
</dbReference>
<feature type="domain" description="LpxI N-terminal" evidence="2">
    <location>
        <begin position="9"/>
        <end position="138"/>
    </location>
</feature>
<proteinExistence type="predicted"/>
<dbReference type="InterPro" id="IPR053174">
    <property type="entry name" value="LpxI"/>
</dbReference>
<dbReference type="RefSeq" id="WP_218250684.1">
    <property type="nucleotide sequence ID" value="NZ_JABXWD010000005.1"/>
</dbReference>
<evidence type="ECO:0000259" key="2">
    <source>
        <dbReference type="Pfam" id="PF17930"/>
    </source>
</evidence>